<dbReference type="InterPro" id="IPR036737">
    <property type="entry name" value="OmpA-like_sf"/>
</dbReference>
<sequence>MKTRKILLFIIFLSSAKVQAQVQIYDPKKVAERSVENRANSRVNQGVDRGLDKVEEGIGNLLFGKKKKKEDQPSNNQQKPDNSQNASQEENNGNNAAKANLKTPTLQTYNKFDFMPGEKIVVQEDFSQDAIGDFPDKWNTNSTGELVNIEGKPGKWLSLSKDGTFLPEFITGLPENFTLEFDLITNAEFSFYSSPFNCIIASLASPKDFAKWGRFIVDDVTGIELGFHPMNAGSSQGTASFIVYNNSSKEDMKNETNTSQFFANFNNYARVSIWRQKQRLRVYMNEEKVWDLPRALTSGTNYNAVLFMLGSFQKPEDRYLISNVRLAVGAPDTRNKLITEGKFVTTGILFDVNSAVIKPESYGTLKSIAQVLQENADIKVKIIGHTDSDGDDNANLKLSKLRAESVKAALSNEFGINASRMESDGKGESQPTSPNTSSEGKANNRRVEFIKL</sequence>
<dbReference type="InterPro" id="IPR050330">
    <property type="entry name" value="Bact_OuterMem_StrucFunc"/>
</dbReference>
<evidence type="ECO:0000256" key="2">
    <source>
        <dbReference type="ARBA" id="ARBA00023136"/>
    </source>
</evidence>
<feature type="compositionally biased region" description="Low complexity" evidence="5">
    <location>
        <begin position="91"/>
        <end position="100"/>
    </location>
</feature>
<dbReference type="Proteomes" id="UP000199306">
    <property type="component" value="Unassembled WGS sequence"/>
</dbReference>
<evidence type="ECO:0000313" key="8">
    <source>
        <dbReference type="EMBL" id="SFQ49678.1"/>
    </source>
</evidence>
<dbReference type="PROSITE" id="PS51123">
    <property type="entry name" value="OMPA_2"/>
    <property type="match status" value="1"/>
</dbReference>
<dbReference type="InterPro" id="IPR006665">
    <property type="entry name" value="OmpA-like"/>
</dbReference>
<gene>
    <name evidence="8" type="ORF">SAMN04515674_1237</name>
</gene>
<keyword evidence="3" id="KW-0998">Cell outer membrane</keyword>
<dbReference type="EMBL" id="FOXH01000023">
    <property type="protein sequence ID" value="SFQ49678.1"/>
    <property type="molecule type" value="Genomic_DNA"/>
</dbReference>
<dbReference type="Pfam" id="PF00691">
    <property type="entry name" value="OmpA"/>
    <property type="match status" value="1"/>
</dbReference>
<feature type="domain" description="OmpA-like" evidence="7">
    <location>
        <begin position="337"/>
        <end position="452"/>
    </location>
</feature>
<keyword evidence="9" id="KW-1185">Reference proteome</keyword>
<evidence type="ECO:0000256" key="1">
    <source>
        <dbReference type="ARBA" id="ARBA00004442"/>
    </source>
</evidence>
<dbReference type="PANTHER" id="PTHR30329:SF21">
    <property type="entry name" value="LIPOPROTEIN YIAD-RELATED"/>
    <property type="match status" value="1"/>
</dbReference>
<evidence type="ECO:0000256" key="5">
    <source>
        <dbReference type="SAM" id="MobiDB-lite"/>
    </source>
</evidence>
<evidence type="ECO:0000313" key="9">
    <source>
        <dbReference type="Proteomes" id="UP000199306"/>
    </source>
</evidence>
<name>A0A1I5YZI0_9BACT</name>
<dbReference type="GO" id="GO:0009279">
    <property type="term" value="C:cell outer membrane"/>
    <property type="evidence" value="ECO:0007669"/>
    <property type="project" value="UniProtKB-SubCell"/>
</dbReference>
<dbReference type="Gene3D" id="3.30.1330.60">
    <property type="entry name" value="OmpA-like domain"/>
    <property type="match status" value="1"/>
</dbReference>
<feature type="region of interest" description="Disordered" evidence="5">
    <location>
        <begin position="417"/>
        <end position="446"/>
    </location>
</feature>
<dbReference type="PANTHER" id="PTHR30329">
    <property type="entry name" value="STATOR ELEMENT OF FLAGELLAR MOTOR COMPLEX"/>
    <property type="match status" value="1"/>
</dbReference>
<feature type="chain" id="PRO_5011699635" evidence="6">
    <location>
        <begin position="21"/>
        <end position="452"/>
    </location>
</feature>
<dbReference type="AlphaFoldDB" id="A0A1I5YZI0"/>
<evidence type="ECO:0000256" key="6">
    <source>
        <dbReference type="SAM" id="SignalP"/>
    </source>
</evidence>
<dbReference type="InterPro" id="IPR006664">
    <property type="entry name" value="OMP_bac"/>
</dbReference>
<accession>A0A1I5YZI0</accession>
<dbReference type="STRING" id="1079859.SAMN04515674_1237"/>
<reference evidence="8 9" key="1">
    <citation type="submission" date="2016-10" db="EMBL/GenBank/DDBJ databases">
        <authorList>
            <person name="de Groot N.N."/>
        </authorList>
    </citation>
    <scope>NUCLEOTIDE SEQUENCE [LARGE SCALE GENOMIC DNA]</scope>
    <source>
        <strain evidence="9">E92,LMG 26720,CCM 7988</strain>
    </source>
</reference>
<proteinExistence type="predicted"/>
<evidence type="ECO:0000256" key="4">
    <source>
        <dbReference type="PROSITE-ProRule" id="PRU00473"/>
    </source>
</evidence>
<keyword evidence="6" id="KW-0732">Signal</keyword>
<feature type="signal peptide" evidence="6">
    <location>
        <begin position="1"/>
        <end position="20"/>
    </location>
</feature>
<evidence type="ECO:0000256" key="3">
    <source>
        <dbReference type="ARBA" id="ARBA00023237"/>
    </source>
</evidence>
<evidence type="ECO:0000259" key="7">
    <source>
        <dbReference type="PROSITE" id="PS51123"/>
    </source>
</evidence>
<feature type="region of interest" description="Disordered" evidence="5">
    <location>
        <begin position="63"/>
        <end position="102"/>
    </location>
</feature>
<dbReference type="CDD" id="cd07185">
    <property type="entry name" value="OmpA_C-like"/>
    <property type="match status" value="1"/>
</dbReference>
<feature type="compositionally biased region" description="Polar residues" evidence="5">
    <location>
        <begin position="73"/>
        <end position="90"/>
    </location>
</feature>
<comment type="subcellular location">
    <subcellularLocation>
        <location evidence="1">Cell outer membrane</location>
    </subcellularLocation>
</comment>
<keyword evidence="2 4" id="KW-0472">Membrane</keyword>
<protein>
    <submittedName>
        <fullName evidence="8">OmpA family protein</fullName>
    </submittedName>
</protein>
<dbReference type="RefSeq" id="WP_092019779.1">
    <property type="nucleotide sequence ID" value="NZ_FOXH01000023.1"/>
</dbReference>
<dbReference type="PRINTS" id="PR01021">
    <property type="entry name" value="OMPADOMAIN"/>
</dbReference>
<organism evidence="8 9">
    <name type="scientific">Pseudarcicella hirudinis</name>
    <dbReference type="NCBI Taxonomy" id="1079859"/>
    <lineage>
        <taxon>Bacteria</taxon>
        <taxon>Pseudomonadati</taxon>
        <taxon>Bacteroidota</taxon>
        <taxon>Cytophagia</taxon>
        <taxon>Cytophagales</taxon>
        <taxon>Flectobacillaceae</taxon>
        <taxon>Pseudarcicella</taxon>
    </lineage>
</organism>
<dbReference type="SUPFAM" id="SSF103088">
    <property type="entry name" value="OmpA-like"/>
    <property type="match status" value="1"/>
</dbReference>
<dbReference type="OrthoDB" id="9800869at2"/>
<feature type="compositionally biased region" description="Polar residues" evidence="5">
    <location>
        <begin position="429"/>
        <end position="441"/>
    </location>
</feature>